<dbReference type="Proteomes" id="UP000031599">
    <property type="component" value="Unassembled WGS sequence"/>
</dbReference>
<proteinExistence type="predicted"/>
<dbReference type="AlphaFoldDB" id="A0A0C2D7A1"/>
<dbReference type="PANTHER" id="PTHR31649">
    <property type="entry name" value="AGAP009604-PA"/>
    <property type="match status" value="1"/>
</dbReference>
<comment type="caution">
    <text evidence="1">The sequence shown here is derived from an EMBL/GenBank/DDBJ whole genome shotgun (WGS) entry which is preliminary data.</text>
</comment>
<dbReference type="InterPro" id="IPR006616">
    <property type="entry name" value="DM9_repeat"/>
</dbReference>
<dbReference type="PANTHER" id="PTHR31649:SF1">
    <property type="entry name" value="FARNESOIC ACID O-METHYL TRANSFERASE DOMAIN-CONTAINING PROTEIN"/>
    <property type="match status" value="1"/>
</dbReference>
<evidence type="ECO:0000313" key="1">
    <source>
        <dbReference type="EMBL" id="KIG17525.1"/>
    </source>
</evidence>
<evidence type="ECO:0008006" key="3">
    <source>
        <dbReference type="Google" id="ProtNLM"/>
    </source>
</evidence>
<gene>
    <name evidence="1" type="ORF">DB30_03226</name>
</gene>
<organism evidence="1 2">
    <name type="scientific">Enhygromyxa salina</name>
    <dbReference type="NCBI Taxonomy" id="215803"/>
    <lineage>
        <taxon>Bacteria</taxon>
        <taxon>Pseudomonadati</taxon>
        <taxon>Myxococcota</taxon>
        <taxon>Polyangia</taxon>
        <taxon>Nannocystales</taxon>
        <taxon>Nannocystaceae</taxon>
        <taxon>Enhygromyxa</taxon>
    </lineage>
</organism>
<reference evidence="1 2" key="1">
    <citation type="submission" date="2014-12" db="EMBL/GenBank/DDBJ databases">
        <title>Genome assembly of Enhygromyxa salina DSM 15201.</title>
        <authorList>
            <person name="Sharma G."/>
            <person name="Subramanian S."/>
        </authorList>
    </citation>
    <scope>NUCLEOTIDE SEQUENCE [LARGE SCALE GENOMIC DNA]</scope>
    <source>
        <strain evidence="1 2">DSM 15201</strain>
    </source>
</reference>
<protein>
    <recommendedName>
        <fullName evidence="3">DUF3421 domain-containing protein</fullName>
    </recommendedName>
</protein>
<dbReference type="SMART" id="SM00696">
    <property type="entry name" value="DM9"/>
    <property type="match status" value="2"/>
</dbReference>
<dbReference type="RefSeq" id="WP_052548304.1">
    <property type="nucleotide sequence ID" value="NZ_JMCC02000023.1"/>
</dbReference>
<sequence>MSWKNANDGRIPDGATKVGYESNGEPLYLARAEYDGGVHIGKVRLAFGGANIPYGGKEVKVTKYEVFCGRARWMTATQGQIPDDAIKYGQEANGEPLFAARAKHANGLHPGKVRLAFGAANIPYGGKELKETTYEVLVER</sequence>
<dbReference type="EMBL" id="JMCC02000023">
    <property type="protein sequence ID" value="KIG17525.1"/>
    <property type="molecule type" value="Genomic_DNA"/>
</dbReference>
<dbReference type="Pfam" id="PF11901">
    <property type="entry name" value="DM9"/>
    <property type="match status" value="1"/>
</dbReference>
<accession>A0A0C2D7A1</accession>
<name>A0A0C2D7A1_9BACT</name>
<evidence type="ECO:0000313" key="2">
    <source>
        <dbReference type="Proteomes" id="UP000031599"/>
    </source>
</evidence>